<evidence type="ECO:0000313" key="3">
    <source>
        <dbReference type="Proteomes" id="UP000427769"/>
    </source>
</evidence>
<dbReference type="AlphaFoldDB" id="A0A5K7Z6D8"/>
<proteinExistence type="predicted"/>
<dbReference type="Pfam" id="PF00583">
    <property type="entry name" value="Acetyltransf_1"/>
    <property type="match status" value="1"/>
</dbReference>
<dbReference type="InterPro" id="IPR000182">
    <property type="entry name" value="GNAT_dom"/>
</dbReference>
<dbReference type="CDD" id="cd04301">
    <property type="entry name" value="NAT_SF"/>
    <property type="match status" value="1"/>
</dbReference>
<dbReference type="EMBL" id="AP021875">
    <property type="protein sequence ID" value="BBO74014.1"/>
    <property type="molecule type" value="Genomic_DNA"/>
</dbReference>
<dbReference type="RefSeq" id="WP_155303074.1">
    <property type="nucleotide sequence ID" value="NZ_AP021875.1"/>
</dbReference>
<dbReference type="KEGG" id="dwd:DSCW_14310"/>
<name>A0A5K7Z6D8_9BACT</name>
<dbReference type="Proteomes" id="UP000427769">
    <property type="component" value="Chromosome"/>
</dbReference>
<organism evidence="2 3">
    <name type="scientific">Desulfosarcina widdelii</name>
    <dbReference type="NCBI Taxonomy" id="947919"/>
    <lineage>
        <taxon>Bacteria</taxon>
        <taxon>Pseudomonadati</taxon>
        <taxon>Thermodesulfobacteriota</taxon>
        <taxon>Desulfobacteria</taxon>
        <taxon>Desulfobacterales</taxon>
        <taxon>Desulfosarcinaceae</taxon>
        <taxon>Desulfosarcina</taxon>
    </lineage>
</organism>
<sequence length="184" mass="21494">MRYPKECVLKECVEAVIRPLEPADRPLLEDFYRKIPESDRWFMNYDVTDRAVMDKWFEAVEEGGICSILALCESRIVGQGSLYMRGFGATSHVGRFRIVVLPEFRQMRLGTWLLLDLIQLAMDRGLELLRADLVAGVEDKAIEAVQKFDFFKFGELKEYVKDIHGTRRDLAIMIKRLHKEWSDF</sequence>
<protein>
    <recommendedName>
        <fullName evidence="1">N-acetyltransferase domain-containing protein</fullName>
    </recommendedName>
</protein>
<dbReference type="GO" id="GO:0016747">
    <property type="term" value="F:acyltransferase activity, transferring groups other than amino-acyl groups"/>
    <property type="evidence" value="ECO:0007669"/>
    <property type="project" value="InterPro"/>
</dbReference>
<dbReference type="SUPFAM" id="SSF55729">
    <property type="entry name" value="Acyl-CoA N-acyltransferases (Nat)"/>
    <property type="match status" value="1"/>
</dbReference>
<dbReference type="Gene3D" id="3.40.630.30">
    <property type="match status" value="1"/>
</dbReference>
<reference evidence="2 3" key="1">
    <citation type="submission" date="2019-11" db="EMBL/GenBank/DDBJ databases">
        <title>Comparative genomics of hydrocarbon-degrading Desulfosarcina strains.</title>
        <authorList>
            <person name="Watanabe M."/>
            <person name="Kojima H."/>
            <person name="Fukui M."/>
        </authorList>
    </citation>
    <scope>NUCLEOTIDE SEQUENCE [LARGE SCALE GENOMIC DNA]</scope>
    <source>
        <strain evidence="2 3">PP31</strain>
    </source>
</reference>
<dbReference type="OrthoDB" id="5503509at2"/>
<evidence type="ECO:0000313" key="2">
    <source>
        <dbReference type="EMBL" id="BBO74014.1"/>
    </source>
</evidence>
<feature type="domain" description="N-acetyltransferase" evidence="1">
    <location>
        <begin position="15"/>
        <end position="178"/>
    </location>
</feature>
<gene>
    <name evidence="2" type="ORF">DSCW_14310</name>
</gene>
<dbReference type="InterPro" id="IPR016181">
    <property type="entry name" value="Acyl_CoA_acyltransferase"/>
</dbReference>
<dbReference type="PROSITE" id="PS51186">
    <property type="entry name" value="GNAT"/>
    <property type="match status" value="1"/>
</dbReference>
<evidence type="ECO:0000259" key="1">
    <source>
        <dbReference type="PROSITE" id="PS51186"/>
    </source>
</evidence>
<keyword evidence="3" id="KW-1185">Reference proteome</keyword>
<accession>A0A5K7Z6D8</accession>